<dbReference type="Proteomes" id="UP000777438">
    <property type="component" value="Unassembled WGS sequence"/>
</dbReference>
<feature type="region of interest" description="Disordered" evidence="1">
    <location>
        <begin position="1"/>
        <end position="43"/>
    </location>
</feature>
<dbReference type="AlphaFoldDB" id="A0A9P8VQY3"/>
<name>A0A9P8VQY3_9HYPO</name>
<organism evidence="2 3">
    <name type="scientific">Thelonectria olida</name>
    <dbReference type="NCBI Taxonomy" id="1576542"/>
    <lineage>
        <taxon>Eukaryota</taxon>
        <taxon>Fungi</taxon>
        <taxon>Dikarya</taxon>
        <taxon>Ascomycota</taxon>
        <taxon>Pezizomycotina</taxon>
        <taxon>Sordariomycetes</taxon>
        <taxon>Hypocreomycetidae</taxon>
        <taxon>Hypocreales</taxon>
        <taxon>Nectriaceae</taxon>
        <taxon>Thelonectria</taxon>
    </lineage>
</organism>
<evidence type="ECO:0000313" key="2">
    <source>
        <dbReference type="EMBL" id="KAH6873943.1"/>
    </source>
</evidence>
<accession>A0A9P8VQY3</accession>
<protein>
    <submittedName>
        <fullName evidence="2">Uncharacterized protein</fullName>
    </submittedName>
</protein>
<feature type="compositionally biased region" description="Polar residues" evidence="1">
    <location>
        <begin position="31"/>
        <end position="40"/>
    </location>
</feature>
<keyword evidence="3" id="KW-1185">Reference proteome</keyword>
<dbReference type="EMBL" id="JAGPYM010000043">
    <property type="protein sequence ID" value="KAH6873943.1"/>
    <property type="molecule type" value="Genomic_DNA"/>
</dbReference>
<sequence length="258" mass="29113">MDAEHPPSYDTLGSASAGSQHPPDYQHEPATPSQNNSQVATKPEECPTLVLDGCLIFSRLNQGRLLYEVSNPPCEASTSIYGVEKIRYRIQEAAGEREAKIRSRRDHIYDFKSNYFSLGMRGVSIIGKGSSKRVFPKVYMSRGLSSSSFNIAGHFKTEQSIKNRVQHGSEISWKSKDGTLVAVETKVEYDKEGRVLEPPRLEIKTMLEEKELDLLVTCWCARVWKHAKDELYEPMSWKEIKGCIENHPSRGRVYGGLS</sequence>
<reference evidence="2 3" key="1">
    <citation type="journal article" date="2021" name="Nat. Commun.">
        <title>Genetic determinants of endophytism in the Arabidopsis root mycobiome.</title>
        <authorList>
            <person name="Mesny F."/>
            <person name="Miyauchi S."/>
            <person name="Thiergart T."/>
            <person name="Pickel B."/>
            <person name="Atanasova L."/>
            <person name="Karlsson M."/>
            <person name="Huettel B."/>
            <person name="Barry K.W."/>
            <person name="Haridas S."/>
            <person name="Chen C."/>
            <person name="Bauer D."/>
            <person name="Andreopoulos W."/>
            <person name="Pangilinan J."/>
            <person name="LaButti K."/>
            <person name="Riley R."/>
            <person name="Lipzen A."/>
            <person name="Clum A."/>
            <person name="Drula E."/>
            <person name="Henrissat B."/>
            <person name="Kohler A."/>
            <person name="Grigoriev I.V."/>
            <person name="Martin F.M."/>
            <person name="Hacquard S."/>
        </authorList>
    </citation>
    <scope>NUCLEOTIDE SEQUENCE [LARGE SCALE GENOMIC DNA]</scope>
    <source>
        <strain evidence="2 3">MPI-CAGE-CH-0241</strain>
    </source>
</reference>
<dbReference type="OrthoDB" id="4196148at2759"/>
<gene>
    <name evidence="2" type="ORF">B0T10DRAFT_522304</name>
</gene>
<proteinExistence type="predicted"/>
<evidence type="ECO:0000256" key="1">
    <source>
        <dbReference type="SAM" id="MobiDB-lite"/>
    </source>
</evidence>
<evidence type="ECO:0000313" key="3">
    <source>
        <dbReference type="Proteomes" id="UP000777438"/>
    </source>
</evidence>
<comment type="caution">
    <text evidence="2">The sequence shown here is derived from an EMBL/GenBank/DDBJ whole genome shotgun (WGS) entry which is preliminary data.</text>
</comment>